<gene>
    <name evidence="3" type="ORF">IH622_08615</name>
</gene>
<dbReference type="InterPro" id="IPR024572">
    <property type="entry name" value="RcnB"/>
</dbReference>
<evidence type="ECO:0000256" key="2">
    <source>
        <dbReference type="SAM" id="SignalP"/>
    </source>
</evidence>
<organism evidence="3 4">
    <name type="scientific">Brucella anthropi</name>
    <name type="common">Ochrobactrum anthropi</name>
    <dbReference type="NCBI Taxonomy" id="529"/>
    <lineage>
        <taxon>Bacteria</taxon>
        <taxon>Pseudomonadati</taxon>
        <taxon>Pseudomonadota</taxon>
        <taxon>Alphaproteobacteria</taxon>
        <taxon>Hyphomicrobiales</taxon>
        <taxon>Brucellaceae</taxon>
        <taxon>Brucella/Ochrobactrum group</taxon>
        <taxon>Brucella</taxon>
    </lineage>
</organism>
<sequence length="112" mass="12660">MKPIVIALTAFSFLAAPAAMAQPYPSQHGKPSHSQMHKGGPKYDARKYDNRRHQSWKKGNRLPPNYRGHVVNNYSGYKLRKPPRGYHWVKVNNDYMLISIATGIISSIVAGR</sequence>
<evidence type="ECO:0000256" key="1">
    <source>
        <dbReference type="SAM" id="MobiDB-lite"/>
    </source>
</evidence>
<name>A0A011SUT0_BRUAN</name>
<dbReference type="RefSeq" id="WP_010661056.1">
    <property type="nucleotide sequence ID" value="NZ_CP008820.1"/>
</dbReference>
<comment type="caution">
    <text evidence="3">The sequence shown here is derived from an EMBL/GenBank/DDBJ whole genome shotgun (WGS) entry which is preliminary data.</text>
</comment>
<proteinExistence type="predicted"/>
<reference evidence="3" key="1">
    <citation type="submission" date="2020-09" db="EMBL/GenBank/DDBJ databases">
        <authorList>
            <person name="Dalcin Martins P."/>
        </authorList>
    </citation>
    <scope>NUCLEOTIDE SEQUENCE</scope>
    <source>
        <strain evidence="3">MAG47</strain>
    </source>
</reference>
<evidence type="ECO:0000313" key="4">
    <source>
        <dbReference type="Proteomes" id="UP000642265"/>
    </source>
</evidence>
<feature type="compositionally biased region" description="Basic and acidic residues" evidence="1">
    <location>
        <begin position="41"/>
        <end position="52"/>
    </location>
</feature>
<accession>A0A011SUT0</accession>
<dbReference type="Pfam" id="PF11776">
    <property type="entry name" value="RcnB"/>
    <property type="match status" value="1"/>
</dbReference>
<feature type="signal peptide" evidence="2">
    <location>
        <begin position="1"/>
        <end position="21"/>
    </location>
</feature>
<reference evidence="3" key="2">
    <citation type="submission" date="2020-10" db="EMBL/GenBank/DDBJ databases">
        <title>Enrichment of novel Verrucomicrobia, Bacteroidetes and Krumholzibacteria in an oxygen-limited, methane- and iron-fed bioreactor inoculated with Bothnian Sea sediments.</title>
        <authorList>
            <person name="Martins P.D."/>
            <person name="de Jong A."/>
            <person name="Lenstra W.K."/>
            <person name="van Helmond N.A.G.M."/>
            <person name="Slomp C.P."/>
            <person name="Jetten M.S.M."/>
            <person name="Welte C.U."/>
            <person name="Rasigraf O."/>
        </authorList>
    </citation>
    <scope>NUCLEOTIDE SEQUENCE</scope>
    <source>
        <strain evidence="3">MAG47</strain>
    </source>
</reference>
<feature type="chain" id="PRO_5044364157" evidence="2">
    <location>
        <begin position="22"/>
        <end position="112"/>
    </location>
</feature>
<dbReference type="KEGG" id="oah:DR92_2019"/>
<dbReference type="EMBL" id="JACZKO010000025">
    <property type="protein sequence ID" value="MBE0560868.1"/>
    <property type="molecule type" value="Genomic_DNA"/>
</dbReference>
<evidence type="ECO:0000313" key="3">
    <source>
        <dbReference type="EMBL" id="MBE0560868.1"/>
    </source>
</evidence>
<dbReference type="AlphaFoldDB" id="A0A011SUT0"/>
<keyword evidence="2" id="KW-0732">Signal</keyword>
<feature type="region of interest" description="Disordered" evidence="1">
    <location>
        <begin position="22"/>
        <end position="64"/>
    </location>
</feature>
<protein>
    <submittedName>
        <fullName evidence="3">RcnB family protein</fullName>
    </submittedName>
</protein>
<dbReference type="Proteomes" id="UP000642265">
    <property type="component" value="Unassembled WGS sequence"/>
</dbReference>
<dbReference type="Gene3D" id="3.10.450.160">
    <property type="entry name" value="inner membrane protein cigr"/>
    <property type="match status" value="1"/>
</dbReference>